<gene>
    <name evidence="19 22" type="primary">aroB</name>
    <name evidence="22" type="ORF">OCH7691_01221</name>
</gene>
<dbReference type="InterPro" id="IPR016037">
    <property type="entry name" value="DHQ_synth_AroB"/>
</dbReference>
<dbReference type="InParanoid" id="A0A1Y5S598"/>
<dbReference type="AlphaFoldDB" id="A0A1Y5S598"/>
<dbReference type="GO" id="GO:0003856">
    <property type="term" value="F:3-dehydroquinate synthase activity"/>
    <property type="evidence" value="ECO:0007669"/>
    <property type="project" value="UniProtKB-UniRule"/>
</dbReference>
<feature type="binding site" evidence="19">
    <location>
        <position position="202"/>
    </location>
    <ligand>
        <name>Zn(2+)</name>
        <dbReference type="ChEBI" id="CHEBI:29105"/>
    </ligand>
</feature>
<evidence type="ECO:0000313" key="22">
    <source>
        <dbReference type="EMBL" id="SLN32655.1"/>
    </source>
</evidence>
<keyword evidence="13 19" id="KW-0547">Nucleotide-binding</keyword>
<keyword evidence="15 19" id="KW-0520">NAD</keyword>
<dbReference type="PANTHER" id="PTHR43622:SF7">
    <property type="entry name" value="3-DEHYDROQUINATE SYNTHASE, CHLOROPLASTIC"/>
    <property type="match status" value="1"/>
</dbReference>
<dbReference type="PANTHER" id="PTHR43622">
    <property type="entry name" value="3-DEHYDROQUINATE SYNTHASE"/>
    <property type="match status" value="1"/>
</dbReference>
<feature type="binding site" evidence="19">
    <location>
        <position position="169"/>
    </location>
    <ligand>
        <name>NAD(+)</name>
        <dbReference type="ChEBI" id="CHEBI:57540"/>
    </ligand>
</feature>
<keyword evidence="16 19" id="KW-0057">Aromatic amino acid biosynthesis</keyword>
<dbReference type="GO" id="GO:0005737">
    <property type="term" value="C:cytoplasm"/>
    <property type="evidence" value="ECO:0007669"/>
    <property type="project" value="UniProtKB-SubCell"/>
</dbReference>
<evidence type="ECO:0000256" key="9">
    <source>
        <dbReference type="ARBA" id="ARBA00017684"/>
    </source>
</evidence>
<evidence type="ECO:0000256" key="19">
    <source>
        <dbReference type="HAMAP-Rule" id="MF_00110"/>
    </source>
</evidence>
<comment type="caution">
    <text evidence="19">Lacks conserved residue(s) required for the propagation of feature annotation.</text>
</comment>
<evidence type="ECO:0000259" key="21">
    <source>
        <dbReference type="Pfam" id="PF24621"/>
    </source>
</evidence>
<dbReference type="OrthoDB" id="9806583at2"/>
<dbReference type="SUPFAM" id="SSF56796">
    <property type="entry name" value="Dehydroquinate synthase-like"/>
    <property type="match status" value="1"/>
</dbReference>
<dbReference type="Gene3D" id="1.20.1090.10">
    <property type="entry name" value="Dehydroquinate synthase-like - alpha domain"/>
    <property type="match status" value="1"/>
</dbReference>
<dbReference type="GO" id="GO:0009423">
    <property type="term" value="P:chorismate biosynthetic process"/>
    <property type="evidence" value="ECO:0007669"/>
    <property type="project" value="UniProtKB-UniRule"/>
</dbReference>
<accession>A0A1Y5S598</accession>
<comment type="cofactor">
    <cofactor evidence="19">
        <name>Co(2+)</name>
        <dbReference type="ChEBI" id="CHEBI:48828"/>
    </cofactor>
    <cofactor evidence="19">
        <name>Zn(2+)</name>
        <dbReference type="ChEBI" id="CHEBI:29105"/>
    </cofactor>
    <text evidence="19">Binds 1 divalent metal cation per subunit. Can use either Co(2+) or Zn(2+).</text>
</comment>
<feature type="binding site" evidence="19">
    <location>
        <position position="283"/>
    </location>
    <ligand>
        <name>Zn(2+)</name>
        <dbReference type="ChEBI" id="CHEBI:29105"/>
    </ligand>
</feature>
<comment type="cofactor">
    <cofactor evidence="2 19">
        <name>NAD(+)</name>
        <dbReference type="ChEBI" id="CHEBI:57540"/>
    </cofactor>
</comment>
<keyword evidence="11 19" id="KW-0028">Amino-acid biosynthesis</keyword>
<dbReference type="Pfam" id="PF24621">
    <property type="entry name" value="DHQS_C"/>
    <property type="match status" value="1"/>
</dbReference>
<evidence type="ECO:0000256" key="1">
    <source>
        <dbReference type="ARBA" id="ARBA00001393"/>
    </source>
</evidence>
<evidence type="ECO:0000256" key="7">
    <source>
        <dbReference type="ARBA" id="ARBA00005412"/>
    </source>
</evidence>
<evidence type="ECO:0000256" key="3">
    <source>
        <dbReference type="ARBA" id="ARBA00001947"/>
    </source>
</evidence>
<feature type="binding site" evidence="19">
    <location>
        <begin position="123"/>
        <end position="127"/>
    </location>
    <ligand>
        <name>NAD(+)</name>
        <dbReference type="ChEBI" id="CHEBI:57540"/>
    </ligand>
</feature>
<keyword evidence="17 19" id="KW-0456">Lyase</keyword>
<dbReference type="EMBL" id="FWFR01000001">
    <property type="protein sequence ID" value="SLN32655.1"/>
    <property type="molecule type" value="Genomic_DNA"/>
</dbReference>
<feature type="binding site" evidence="19">
    <location>
        <position position="265"/>
    </location>
    <ligand>
        <name>Zn(2+)</name>
        <dbReference type="ChEBI" id="CHEBI:29105"/>
    </ligand>
</feature>
<evidence type="ECO:0000256" key="17">
    <source>
        <dbReference type="ARBA" id="ARBA00023239"/>
    </source>
</evidence>
<evidence type="ECO:0000256" key="4">
    <source>
        <dbReference type="ARBA" id="ARBA00003485"/>
    </source>
</evidence>
<evidence type="ECO:0000256" key="12">
    <source>
        <dbReference type="ARBA" id="ARBA00022723"/>
    </source>
</evidence>
<dbReference type="Pfam" id="PF01761">
    <property type="entry name" value="DHQ_synthase"/>
    <property type="match status" value="1"/>
</dbReference>
<evidence type="ECO:0000256" key="11">
    <source>
        <dbReference type="ARBA" id="ARBA00022605"/>
    </source>
</evidence>
<dbReference type="NCBIfam" id="TIGR01357">
    <property type="entry name" value="aroB"/>
    <property type="match status" value="1"/>
</dbReference>
<comment type="function">
    <text evidence="4 19">Catalyzes the conversion of 3-deoxy-D-arabino-heptulosonate 7-phosphate (DAHP) to dehydroquinate (DHQ).</text>
</comment>
<dbReference type="CDD" id="cd08195">
    <property type="entry name" value="DHQS"/>
    <property type="match status" value="1"/>
</dbReference>
<dbReference type="Gene3D" id="3.40.50.1970">
    <property type="match status" value="1"/>
</dbReference>
<evidence type="ECO:0000256" key="10">
    <source>
        <dbReference type="ARBA" id="ARBA00022490"/>
    </source>
</evidence>
<evidence type="ECO:0000313" key="23">
    <source>
        <dbReference type="Proteomes" id="UP000193200"/>
    </source>
</evidence>
<reference evidence="22 23" key="1">
    <citation type="submission" date="2017-03" db="EMBL/GenBank/DDBJ databases">
        <authorList>
            <person name="Afonso C.L."/>
            <person name="Miller P.J."/>
            <person name="Scott M.A."/>
            <person name="Spackman E."/>
            <person name="Goraichik I."/>
            <person name="Dimitrov K.M."/>
            <person name="Suarez D.L."/>
            <person name="Swayne D.E."/>
        </authorList>
    </citation>
    <scope>NUCLEOTIDE SEQUENCE [LARGE SCALE GENOMIC DNA]</scope>
    <source>
        <strain evidence="22 23">CECT 7691</strain>
    </source>
</reference>
<evidence type="ECO:0000256" key="14">
    <source>
        <dbReference type="ARBA" id="ARBA00022833"/>
    </source>
</evidence>
<dbReference type="GO" id="GO:0008652">
    <property type="term" value="P:amino acid biosynthetic process"/>
    <property type="evidence" value="ECO:0007669"/>
    <property type="project" value="UniProtKB-KW"/>
</dbReference>
<keyword evidence="12 19" id="KW-0479">Metal-binding</keyword>
<organism evidence="22 23">
    <name type="scientific">Oceanibacterium hippocampi</name>
    <dbReference type="NCBI Taxonomy" id="745714"/>
    <lineage>
        <taxon>Bacteria</taxon>
        <taxon>Pseudomonadati</taxon>
        <taxon>Pseudomonadota</taxon>
        <taxon>Alphaproteobacteria</taxon>
        <taxon>Sneathiellales</taxon>
        <taxon>Sneathiellaceae</taxon>
        <taxon>Oceanibacterium</taxon>
    </lineage>
</organism>
<dbReference type="PIRSF" id="PIRSF001455">
    <property type="entry name" value="DHQ_synth"/>
    <property type="match status" value="1"/>
</dbReference>
<evidence type="ECO:0000256" key="18">
    <source>
        <dbReference type="ARBA" id="ARBA00023285"/>
    </source>
</evidence>
<keyword evidence="23" id="KW-1185">Reference proteome</keyword>
<dbReference type="FunFam" id="3.40.50.1970:FF:000007">
    <property type="entry name" value="Pentafunctional AROM polypeptide"/>
    <property type="match status" value="1"/>
</dbReference>
<evidence type="ECO:0000256" key="2">
    <source>
        <dbReference type="ARBA" id="ARBA00001911"/>
    </source>
</evidence>
<dbReference type="GO" id="GO:0000166">
    <property type="term" value="F:nucleotide binding"/>
    <property type="evidence" value="ECO:0007669"/>
    <property type="project" value="UniProtKB-KW"/>
</dbReference>
<evidence type="ECO:0000256" key="13">
    <source>
        <dbReference type="ARBA" id="ARBA00022741"/>
    </source>
</evidence>
<sequence length="385" mass="40109">MLDARPAAVPDRSPEATATAIEVGLGARAYRIHIGAGLLARAGGLLAPLLGRPSTVIVTDRNVADAHLDSLRASLAAAGIAAEAIVLEPGEASKSFAGYARLCEDLLDHRLDRHDMIVAFGGGVVGDLAGFAAATLKRGIRFAQIPTTLLAQVDSSVGGKTGINTRHGKNLVGAFHQPDLVIADTAVLATLPRRELLAGYAEVVKYGLLGDAAFFGWLEQQGRDMLDGDQDALARAVARSCEMKAEIVAADERETGRRALLNLGHTFGHALEAELGYDGRLLHGEGVAVGLHLAFALSARLGLAPAADADRIAAHLRAVGLPASPAGLLGPDCDGARLYGHMTQDKKARDGRIGFILANGIGHAFQTDDVAAETVRAFLDDLLDG</sequence>
<proteinExistence type="inferred from homology"/>
<dbReference type="UniPathway" id="UPA00053">
    <property type="reaction ID" value="UER00085"/>
</dbReference>
<comment type="pathway">
    <text evidence="6 19">Metabolic intermediate biosynthesis; chorismate biosynthesis; chorismate from D-erythrose 4-phosphate and phosphoenolpyruvate: step 2/7.</text>
</comment>
<dbReference type="InterPro" id="IPR030960">
    <property type="entry name" value="DHQS/DOIS_N"/>
</dbReference>
<dbReference type="InterPro" id="IPR030963">
    <property type="entry name" value="DHQ_synth_fam"/>
</dbReference>
<dbReference type="FunCoup" id="A0A1Y5S598">
    <property type="interactions" value="573"/>
</dbReference>
<keyword evidence="10 19" id="KW-0963">Cytoplasm</keyword>
<dbReference type="Proteomes" id="UP000193200">
    <property type="component" value="Unassembled WGS sequence"/>
</dbReference>
<comment type="subcellular location">
    <subcellularLocation>
        <location evidence="5 19">Cytoplasm</location>
    </subcellularLocation>
</comment>
<dbReference type="EC" id="4.2.3.4" evidence="8 19"/>
<evidence type="ECO:0000259" key="20">
    <source>
        <dbReference type="Pfam" id="PF01761"/>
    </source>
</evidence>
<protein>
    <recommendedName>
        <fullName evidence="9 19">3-dehydroquinate synthase</fullName>
        <shortName evidence="19">DHQS</shortName>
        <ecNumber evidence="8 19">4.2.3.4</ecNumber>
    </recommendedName>
</protein>
<dbReference type="GO" id="GO:0046872">
    <property type="term" value="F:metal ion binding"/>
    <property type="evidence" value="ECO:0007669"/>
    <property type="project" value="UniProtKB-KW"/>
</dbReference>
<dbReference type="InterPro" id="IPR056179">
    <property type="entry name" value="DHQS_C"/>
</dbReference>
<dbReference type="HAMAP" id="MF_00110">
    <property type="entry name" value="DHQ_synthase"/>
    <property type="match status" value="1"/>
</dbReference>
<feature type="domain" description="3-dehydroquinate synthase C-terminal" evidence="21">
    <location>
        <begin position="199"/>
        <end position="348"/>
    </location>
</feature>
<evidence type="ECO:0000256" key="15">
    <source>
        <dbReference type="ARBA" id="ARBA00023027"/>
    </source>
</evidence>
<comment type="catalytic activity">
    <reaction evidence="1 19">
        <text>7-phospho-2-dehydro-3-deoxy-D-arabino-heptonate = 3-dehydroquinate + phosphate</text>
        <dbReference type="Rhea" id="RHEA:21968"/>
        <dbReference type="ChEBI" id="CHEBI:32364"/>
        <dbReference type="ChEBI" id="CHEBI:43474"/>
        <dbReference type="ChEBI" id="CHEBI:58394"/>
        <dbReference type="EC" id="4.2.3.4"/>
    </reaction>
</comment>
<feature type="domain" description="3-dehydroquinate synthase N-terminal" evidence="20">
    <location>
        <begin position="85"/>
        <end position="196"/>
    </location>
</feature>
<name>A0A1Y5S598_9PROT</name>
<evidence type="ECO:0000256" key="8">
    <source>
        <dbReference type="ARBA" id="ARBA00013031"/>
    </source>
</evidence>
<dbReference type="GO" id="GO:0009073">
    <property type="term" value="P:aromatic amino acid family biosynthetic process"/>
    <property type="evidence" value="ECO:0007669"/>
    <property type="project" value="UniProtKB-KW"/>
</dbReference>
<evidence type="ECO:0000256" key="6">
    <source>
        <dbReference type="ARBA" id="ARBA00004661"/>
    </source>
</evidence>
<dbReference type="RefSeq" id="WP_085883530.1">
    <property type="nucleotide sequence ID" value="NZ_FWFR01000001.1"/>
</dbReference>
<dbReference type="InterPro" id="IPR050071">
    <property type="entry name" value="Dehydroquinate_synthase"/>
</dbReference>
<feature type="binding site" evidence="19">
    <location>
        <begin position="147"/>
        <end position="148"/>
    </location>
    <ligand>
        <name>NAD(+)</name>
        <dbReference type="ChEBI" id="CHEBI:57540"/>
    </ligand>
</feature>
<comment type="similarity">
    <text evidence="7 19">Belongs to the sugar phosphate cyclases superfamily. Dehydroquinate synthase family.</text>
</comment>
<comment type="cofactor">
    <cofactor evidence="3">
        <name>Zn(2+)</name>
        <dbReference type="ChEBI" id="CHEBI:29105"/>
    </cofactor>
</comment>
<keyword evidence="18 19" id="KW-0170">Cobalt</keyword>
<evidence type="ECO:0000256" key="5">
    <source>
        <dbReference type="ARBA" id="ARBA00004496"/>
    </source>
</evidence>
<keyword evidence="14 19" id="KW-0862">Zinc</keyword>
<evidence type="ECO:0000256" key="16">
    <source>
        <dbReference type="ARBA" id="ARBA00023141"/>
    </source>
</evidence>
<feature type="binding site" evidence="19">
    <location>
        <position position="160"/>
    </location>
    <ligand>
        <name>NAD(+)</name>
        <dbReference type="ChEBI" id="CHEBI:57540"/>
    </ligand>
</feature>